<dbReference type="PANTHER" id="PTHR42643:SF33">
    <property type="entry name" value="GLUTAMATE RECEPTOR 2-LIKE PROTEIN"/>
    <property type="match status" value="1"/>
</dbReference>
<dbReference type="GO" id="GO:0050906">
    <property type="term" value="P:detection of stimulus involved in sensory perception"/>
    <property type="evidence" value="ECO:0007669"/>
    <property type="project" value="UniProtKB-ARBA"/>
</dbReference>
<dbReference type="EMBL" id="JALNTZ010000008">
    <property type="protein sequence ID" value="KAJ3642290.1"/>
    <property type="molecule type" value="Genomic_DNA"/>
</dbReference>
<dbReference type="PANTHER" id="PTHR42643">
    <property type="entry name" value="IONOTROPIC RECEPTOR 20A-RELATED"/>
    <property type="match status" value="1"/>
</dbReference>
<keyword evidence="8" id="KW-0325">Glycoprotein</keyword>
<evidence type="ECO:0000256" key="1">
    <source>
        <dbReference type="ARBA" id="ARBA00004651"/>
    </source>
</evidence>
<dbReference type="GO" id="GO:0015276">
    <property type="term" value="F:ligand-gated monoatomic ion channel activity"/>
    <property type="evidence" value="ECO:0007669"/>
    <property type="project" value="InterPro"/>
</dbReference>
<dbReference type="GO" id="GO:0005886">
    <property type="term" value="C:plasma membrane"/>
    <property type="evidence" value="ECO:0007669"/>
    <property type="project" value="UniProtKB-SubCell"/>
</dbReference>
<dbReference type="FunFam" id="1.10.287.70:FF:000208">
    <property type="entry name" value="Blast:Probable glutamate receptor"/>
    <property type="match status" value="1"/>
</dbReference>
<evidence type="ECO:0000256" key="5">
    <source>
        <dbReference type="ARBA" id="ARBA00022989"/>
    </source>
</evidence>
<keyword evidence="4 9" id="KW-0812">Transmembrane</keyword>
<feature type="transmembrane region" description="Helical" evidence="9">
    <location>
        <begin position="131"/>
        <end position="155"/>
    </location>
</feature>
<keyword evidence="7" id="KW-0675">Receptor</keyword>
<dbReference type="Gene3D" id="1.10.287.70">
    <property type="match status" value="1"/>
</dbReference>
<comment type="subcellular location">
    <subcellularLocation>
        <location evidence="1">Cell membrane</location>
        <topology evidence="1">Multi-pass membrane protein</topology>
    </subcellularLocation>
</comment>
<gene>
    <name evidence="11" type="ORF">Zmor_025090</name>
</gene>
<dbReference type="InterPro" id="IPR001320">
    <property type="entry name" value="Iontro_rcpt_C"/>
</dbReference>
<dbReference type="Pfam" id="PF00060">
    <property type="entry name" value="Lig_chan"/>
    <property type="match status" value="1"/>
</dbReference>
<comment type="caution">
    <text evidence="11">The sequence shown here is derived from an EMBL/GenBank/DDBJ whole genome shotgun (WGS) entry which is preliminary data.</text>
</comment>
<organism evidence="11 12">
    <name type="scientific">Zophobas morio</name>
    <dbReference type="NCBI Taxonomy" id="2755281"/>
    <lineage>
        <taxon>Eukaryota</taxon>
        <taxon>Metazoa</taxon>
        <taxon>Ecdysozoa</taxon>
        <taxon>Arthropoda</taxon>
        <taxon>Hexapoda</taxon>
        <taxon>Insecta</taxon>
        <taxon>Pterygota</taxon>
        <taxon>Neoptera</taxon>
        <taxon>Endopterygota</taxon>
        <taxon>Coleoptera</taxon>
        <taxon>Polyphaga</taxon>
        <taxon>Cucujiformia</taxon>
        <taxon>Tenebrionidae</taxon>
        <taxon>Zophobas</taxon>
    </lineage>
</organism>
<keyword evidence="12" id="KW-1185">Reference proteome</keyword>
<reference evidence="11" key="1">
    <citation type="journal article" date="2023" name="G3 (Bethesda)">
        <title>Whole genome assemblies of Zophobas morio and Tenebrio molitor.</title>
        <authorList>
            <person name="Kaur S."/>
            <person name="Stinson S.A."/>
            <person name="diCenzo G.C."/>
        </authorList>
    </citation>
    <scope>NUCLEOTIDE SEQUENCE</scope>
    <source>
        <strain evidence="11">QUZm001</strain>
    </source>
</reference>
<proteinExistence type="inferred from homology"/>
<name>A0AA38M375_9CUCU</name>
<evidence type="ECO:0000256" key="3">
    <source>
        <dbReference type="ARBA" id="ARBA00022475"/>
    </source>
</evidence>
<feature type="transmembrane region" description="Helical" evidence="9">
    <location>
        <begin position="61"/>
        <end position="81"/>
    </location>
</feature>
<evidence type="ECO:0000256" key="4">
    <source>
        <dbReference type="ARBA" id="ARBA00022692"/>
    </source>
</evidence>
<keyword evidence="6 9" id="KW-0472">Membrane</keyword>
<dbReference type="Proteomes" id="UP001168821">
    <property type="component" value="Unassembled WGS sequence"/>
</dbReference>
<dbReference type="SUPFAM" id="SSF53850">
    <property type="entry name" value="Periplasmic binding protein-like II"/>
    <property type="match status" value="1"/>
</dbReference>
<feature type="domain" description="Ionotropic glutamate receptor C-terminal" evidence="10">
    <location>
        <begin position="60"/>
        <end position="209"/>
    </location>
</feature>
<evidence type="ECO:0000256" key="9">
    <source>
        <dbReference type="SAM" id="Phobius"/>
    </source>
</evidence>
<evidence type="ECO:0000313" key="12">
    <source>
        <dbReference type="Proteomes" id="UP001168821"/>
    </source>
</evidence>
<accession>A0AA38M375</accession>
<evidence type="ECO:0000256" key="8">
    <source>
        <dbReference type="ARBA" id="ARBA00023180"/>
    </source>
</evidence>
<keyword evidence="3" id="KW-1003">Cell membrane</keyword>
<keyword evidence="5 9" id="KW-1133">Transmembrane helix</keyword>
<sequence length="280" mass="32091">MVGDLQTHVADLGGTALFFTYERVDIIDYIAATTPSHMKFIFRAPPLSYVTNVFALSFSSSVWHCCFAMVAVVVLFIYIVVKWEWKQAKFRNKVVQNVALRPKFFDVIMMEIGAITQQGSDVEPQSNTGRIITIFTFIALMFLYTSYSANIVALLQSTTNSIQTLEDLLQSRIKLGVEDIVYAHYYFENDQEPVRKAIYEQKVAPKGQKANFFKAEEGIRRVQEGFFAFHIELNTGYKIISNSFQEGEKCGLKEIEYVNFIEPWVATQKRSPYKEIMKIG</sequence>
<evidence type="ECO:0000256" key="2">
    <source>
        <dbReference type="ARBA" id="ARBA00008685"/>
    </source>
</evidence>
<evidence type="ECO:0000313" key="11">
    <source>
        <dbReference type="EMBL" id="KAJ3642290.1"/>
    </source>
</evidence>
<evidence type="ECO:0000256" key="6">
    <source>
        <dbReference type="ARBA" id="ARBA00023136"/>
    </source>
</evidence>
<comment type="similarity">
    <text evidence="2">Belongs to the glutamate-gated ion channel (TC 1.A.10.1) family.</text>
</comment>
<protein>
    <recommendedName>
        <fullName evidence="10">Ionotropic glutamate receptor C-terminal domain-containing protein</fullName>
    </recommendedName>
</protein>
<dbReference type="InterPro" id="IPR052192">
    <property type="entry name" value="Insect_Ionotropic_Sensory_Rcpt"/>
</dbReference>
<dbReference type="AlphaFoldDB" id="A0AA38M375"/>
<evidence type="ECO:0000259" key="10">
    <source>
        <dbReference type="Pfam" id="PF00060"/>
    </source>
</evidence>
<evidence type="ECO:0000256" key="7">
    <source>
        <dbReference type="ARBA" id="ARBA00023170"/>
    </source>
</evidence>